<proteinExistence type="predicted"/>
<feature type="transmembrane region" description="Helical" evidence="1">
    <location>
        <begin position="33"/>
        <end position="50"/>
    </location>
</feature>
<keyword evidence="1" id="KW-0812">Transmembrane</keyword>
<gene>
    <name evidence="2" type="ORF">BN980_GECA02s06225g</name>
</gene>
<dbReference type="OrthoDB" id="2141050at2759"/>
<evidence type="ECO:0000313" key="2">
    <source>
        <dbReference type="EMBL" id="CDO52127.1"/>
    </source>
</evidence>
<reference evidence="2" key="1">
    <citation type="submission" date="2014-03" db="EMBL/GenBank/DDBJ databases">
        <authorList>
            <person name="Casaregola S."/>
        </authorList>
    </citation>
    <scope>NUCLEOTIDE SEQUENCE [LARGE SCALE GENOMIC DNA]</scope>
    <source>
        <strain evidence="2">CLIB 918</strain>
    </source>
</reference>
<comment type="caution">
    <text evidence="2">The sequence shown here is derived from an EMBL/GenBank/DDBJ whole genome shotgun (WGS) entry which is preliminary data.</text>
</comment>
<keyword evidence="1" id="KW-0472">Membrane</keyword>
<dbReference type="AlphaFoldDB" id="A0A0J9X5V7"/>
<dbReference type="Proteomes" id="UP000242525">
    <property type="component" value="Unassembled WGS sequence"/>
</dbReference>
<organism evidence="2 3">
    <name type="scientific">Geotrichum candidum</name>
    <name type="common">Oospora lactis</name>
    <name type="synonym">Dipodascus geotrichum</name>
    <dbReference type="NCBI Taxonomy" id="1173061"/>
    <lineage>
        <taxon>Eukaryota</taxon>
        <taxon>Fungi</taxon>
        <taxon>Dikarya</taxon>
        <taxon>Ascomycota</taxon>
        <taxon>Saccharomycotina</taxon>
        <taxon>Dipodascomycetes</taxon>
        <taxon>Dipodascales</taxon>
        <taxon>Dipodascaceae</taxon>
        <taxon>Geotrichum</taxon>
    </lineage>
</organism>
<sequence length="77" mass="8620">MSSFGELGVWAFAGVCVNGLARGIRNKPITFRPLGYMYGAFIGLGLGIWADNVRERQAEFNNKRVQKLLASRESRQE</sequence>
<accession>A0A0J9X5V7</accession>
<name>A0A0J9X5V7_GEOCN</name>
<evidence type="ECO:0000256" key="1">
    <source>
        <dbReference type="SAM" id="Phobius"/>
    </source>
</evidence>
<keyword evidence="1" id="KW-1133">Transmembrane helix</keyword>
<protein>
    <submittedName>
        <fullName evidence="2">Uncharacterized protein</fullName>
    </submittedName>
</protein>
<keyword evidence="3" id="KW-1185">Reference proteome</keyword>
<evidence type="ECO:0000313" key="3">
    <source>
        <dbReference type="Proteomes" id="UP000242525"/>
    </source>
</evidence>
<dbReference type="EMBL" id="CCBN010000002">
    <property type="protein sequence ID" value="CDO52127.1"/>
    <property type="molecule type" value="Genomic_DNA"/>
</dbReference>